<name>A0ABY6CQE6_9BACT</name>
<keyword evidence="5" id="KW-1185">Reference proteome</keyword>
<dbReference type="Proteomes" id="UP001065174">
    <property type="component" value="Chromosome"/>
</dbReference>
<dbReference type="Pfam" id="PF13385">
    <property type="entry name" value="Laminin_G_3"/>
    <property type="match status" value="1"/>
</dbReference>
<evidence type="ECO:0000313" key="5">
    <source>
        <dbReference type="Proteomes" id="UP001065174"/>
    </source>
</evidence>
<dbReference type="InterPro" id="IPR052574">
    <property type="entry name" value="CDIRP"/>
</dbReference>
<dbReference type="InterPro" id="IPR026444">
    <property type="entry name" value="Secre_tail"/>
</dbReference>
<dbReference type="InterPro" id="IPR013320">
    <property type="entry name" value="ConA-like_dom_sf"/>
</dbReference>
<dbReference type="PANTHER" id="PTHR47566:SF1">
    <property type="entry name" value="PROTEIN NUD1"/>
    <property type="match status" value="1"/>
</dbReference>
<evidence type="ECO:0000256" key="2">
    <source>
        <dbReference type="ARBA" id="ARBA00022737"/>
    </source>
</evidence>
<dbReference type="NCBIfam" id="TIGR04183">
    <property type="entry name" value="Por_Secre_tail"/>
    <property type="match status" value="1"/>
</dbReference>
<evidence type="ECO:0000259" key="3">
    <source>
        <dbReference type="PROSITE" id="PS50025"/>
    </source>
</evidence>
<dbReference type="InterPro" id="IPR032675">
    <property type="entry name" value="LRR_dom_sf"/>
</dbReference>
<feature type="domain" description="Laminin G" evidence="3">
    <location>
        <begin position="53"/>
        <end position="259"/>
    </location>
</feature>
<gene>
    <name evidence="4" type="ORF">N6H18_01930</name>
</gene>
<reference evidence="4" key="1">
    <citation type="submission" date="2022-09" db="EMBL/GenBank/DDBJ databases">
        <title>Comparative genomics and taxonomic characterization of three novel marine species of genus Reichenbachiella exhibiting antioxidant and polysaccharide degradation activities.</title>
        <authorList>
            <person name="Muhammad N."/>
            <person name="Lee Y.-J."/>
            <person name="Ko J."/>
            <person name="Kim S.-G."/>
        </authorList>
    </citation>
    <scope>NUCLEOTIDE SEQUENCE</scope>
    <source>
        <strain evidence="4">BKB1-1</strain>
    </source>
</reference>
<dbReference type="RefSeq" id="WP_262310156.1">
    <property type="nucleotide sequence ID" value="NZ_CP106679.1"/>
</dbReference>
<dbReference type="Pfam" id="PF18962">
    <property type="entry name" value="Por_Secre_tail"/>
    <property type="match status" value="1"/>
</dbReference>
<protein>
    <submittedName>
        <fullName evidence="4">T9SS type A sorting domain-containing protein</fullName>
    </submittedName>
</protein>
<evidence type="ECO:0000313" key="4">
    <source>
        <dbReference type="EMBL" id="UXP32721.1"/>
    </source>
</evidence>
<dbReference type="EMBL" id="CP106679">
    <property type="protein sequence ID" value="UXP32721.1"/>
    <property type="molecule type" value="Genomic_DNA"/>
</dbReference>
<sequence length="871" mass="93839">MKYIYLTLLGVWCVTLGWTQTPVRQFLFTGGSLADNTGSGVSFSPVSNTRTLIADRAGNANSALQINNDKLTIPAVDGQSISVSFYVKTTDNLINGKMLIANRSNNYQDLGYMLTLRSGKLEFFAKMEVNYTFTNTGTPGTAPIFQNFSNIGNYRVDDGQWHHIVLVAYSYQTPGNAGYSFQIYVDGNLDSQPQLNYPYFTSQQTYQSHRIVNTSAPFEIAPYTNVNYKFTGGIDDVQYYNVALNQAQVTALYNTAPPCNVYIPDTNFKSYLLGNAAINTNGDSEIQCSEAAAFNGTIDCSSSSITSLTGIEAFTSLTELACYSNTIGSLDVSANTSLTRLSCNNNSMTSLTLGNNTALERLYCNNNQIQTLNLSQNTGLEILICHSNALSSLDVSANTAITDLRCYNNQIESLGLSTNTSLQILQCHDNGLTDLDVSANGQLTQLQCGGNEIEVLNVQNGNNTNFTVFDALTNSELTCIQVDDETYSTANWPNKPSWSTYSTDCEAFLCTVDIPDVNFKSALVATAAINTNGDSHIQCTEAAAFAGLIDVAENSISNLTGIEAFTSLTELDCTGNSLTSLDISANTALTSLWCSNNQLTSLDLSANTDLIVLSVIQNQLTALDLSHNIALTNLFCHDNALTRLNVKNGNNENMELFSANNNADLECIQVDDEAYSTANWTTIDAGASFSENCNVTPSDCISNVTVGDILSCSAVNNRYSINLTVNYTDAPTTGTLVVNGINFTVSSSPQTVSLNGTADGNSVDLEVSFSDDASCTYTAIGAWIAPDGCSDEVLGIDDEQSSLILYPNPTSDQLNIELISSASIRIVNLSGHTITIQQGNVGNNVLDVSSLAPGVYFVRSEGHLIEKFIKR</sequence>
<dbReference type="PANTHER" id="PTHR47566">
    <property type="match status" value="1"/>
</dbReference>
<keyword evidence="1" id="KW-0433">Leucine-rich repeat</keyword>
<proteinExistence type="predicted"/>
<keyword evidence="2" id="KW-0677">Repeat</keyword>
<dbReference type="SUPFAM" id="SSF49899">
    <property type="entry name" value="Concanavalin A-like lectins/glucanases"/>
    <property type="match status" value="1"/>
</dbReference>
<dbReference type="Gene3D" id="3.80.10.10">
    <property type="entry name" value="Ribonuclease Inhibitor"/>
    <property type="match status" value="2"/>
</dbReference>
<evidence type="ECO:0000256" key="1">
    <source>
        <dbReference type="ARBA" id="ARBA00022614"/>
    </source>
</evidence>
<dbReference type="PROSITE" id="PS50025">
    <property type="entry name" value="LAM_G_DOMAIN"/>
    <property type="match status" value="1"/>
</dbReference>
<dbReference type="Gene3D" id="2.60.120.200">
    <property type="match status" value="1"/>
</dbReference>
<dbReference type="SUPFAM" id="SSF52058">
    <property type="entry name" value="L domain-like"/>
    <property type="match status" value="2"/>
</dbReference>
<accession>A0ABY6CQE6</accession>
<organism evidence="4 5">
    <name type="scientific">Reichenbachiella agarivorans</name>
    <dbReference type="NCBI Taxonomy" id="2979464"/>
    <lineage>
        <taxon>Bacteria</taxon>
        <taxon>Pseudomonadati</taxon>
        <taxon>Bacteroidota</taxon>
        <taxon>Cytophagia</taxon>
        <taxon>Cytophagales</taxon>
        <taxon>Reichenbachiellaceae</taxon>
        <taxon>Reichenbachiella</taxon>
    </lineage>
</organism>
<dbReference type="InterPro" id="IPR001791">
    <property type="entry name" value="Laminin_G"/>
</dbReference>